<comment type="caution">
    <text evidence="2">The sequence shown here is derived from an EMBL/GenBank/DDBJ whole genome shotgun (WGS) entry which is preliminary data.</text>
</comment>
<evidence type="ECO:0008006" key="4">
    <source>
        <dbReference type="Google" id="ProtNLM"/>
    </source>
</evidence>
<reference evidence="2 3" key="1">
    <citation type="journal article" date="2016" name="Front. Microbiol.">
        <title>Single-Cell (Meta-)Genomics of a Dimorphic Candidatus Thiomargarita nelsonii Reveals Genomic Plasticity.</title>
        <authorList>
            <person name="Flood B.E."/>
            <person name="Fliss P."/>
            <person name="Jones D.S."/>
            <person name="Dick G.J."/>
            <person name="Jain S."/>
            <person name="Kaster A.K."/>
            <person name="Winkel M."/>
            <person name="Mussmann M."/>
            <person name="Bailey J."/>
        </authorList>
    </citation>
    <scope>NUCLEOTIDE SEQUENCE [LARGE SCALE GENOMIC DNA]</scope>
    <source>
        <strain evidence="2">Hydrate Ridge</strain>
    </source>
</reference>
<dbReference type="InterPro" id="IPR055876">
    <property type="entry name" value="DUF7453"/>
</dbReference>
<dbReference type="Proteomes" id="UP000030428">
    <property type="component" value="Unassembled WGS sequence"/>
</dbReference>
<evidence type="ECO:0000256" key="1">
    <source>
        <dbReference type="SAM" id="SignalP"/>
    </source>
</evidence>
<accession>A0A0A6P650</accession>
<dbReference type="Pfam" id="PF24251">
    <property type="entry name" value="DUF7453"/>
    <property type="match status" value="1"/>
</dbReference>
<feature type="chain" id="PRO_5007387789" description="Secreted protein" evidence="1">
    <location>
        <begin position="23"/>
        <end position="652"/>
    </location>
</feature>
<evidence type="ECO:0000313" key="2">
    <source>
        <dbReference type="EMBL" id="KHD05809.1"/>
    </source>
</evidence>
<organism evidence="2 3">
    <name type="scientific">Candidatus Thiomargarita nelsonii</name>
    <dbReference type="NCBI Taxonomy" id="1003181"/>
    <lineage>
        <taxon>Bacteria</taxon>
        <taxon>Pseudomonadati</taxon>
        <taxon>Pseudomonadota</taxon>
        <taxon>Gammaproteobacteria</taxon>
        <taxon>Thiotrichales</taxon>
        <taxon>Thiotrichaceae</taxon>
        <taxon>Thiomargarita</taxon>
    </lineage>
</organism>
<name>A0A0A6P650_9GAMM</name>
<keyword evidence="1" id="KW-0732">Signal</keyword>
<dbReference type="AlphaFoldDB" id="A0A0A6P650"/>
<dbReference type="EMBL" id="JSZA02000049">
    <property type="protein sequence ID" value="KHD05809.1"/>
    <property type="molecule type" value="Genomic_DNA"/>
</dbReference>
<evidence type="ECO:0000313" key="3">
    <source>
        <dbReference type="Proteomes" id="UP000030428"/>
    </source>
</evidence>
<gene>
    <name evidence="2" type="ORF">PN36_14480</name>
</gene>
<feature type="signal peptide" evidence="1">
    <location>
        <begin position="1"/>
        <end position="22"/>
    </location>
</feature>
<proteinExistence type="predicted"/>
<dbReference type="NCBIfam" id="TIGR05002">
    <property type="entry name" value="NxxGxxAF_repeat"/>
    <property type="match status" value="1"/>
</dbReference>
<protein>
    <recommendedName>
        <fullName evidence="4">Secreted protein</fullName>
    </recommendedName>
</protein>
<keyword evidence="3" id="KW-1185">Reference proteome</keyword>
<sequence>MKLSFSLFLQASLVLVTITANAADFRIIAENGKQAADFPSDSTYQGLENPVISGGGHIAFMGAARSVSPNSTTQHAVWSGKPGQLKTVIREGESPNGFIASTLFSRADSKTLVISDSGSVAFKAKMVGSKTGDAILASVNGTTFGIIQVDEPAPGLPVGSTVKGISNLAFTDAGLVIQGIVISGMTFQSAIWFWNNNSLELVISSGDEIADFYPECTISDNALASFSLTLDINQQGEILFLAFLDSDDNEVVCPGVGLFTWKAGVFKKIVVENEIAPGMPVNSYFSILSLMSFFTTANINDNGDVLFPATVKNGNSNKLDGWWVARKNGEIEPIAFYGETLPGFPNESMNVAPGFGAFLGAFAAINDNAFSVVKTISSVSLSPVGEVILVGPPKQAASYSDFNELGESHLKLLVHPEFQPPGFSPTWYFKEIGQPLINNQNTIIFWAGIRDALDSRASIRGIWLGNENAELRLLLAEEQAVEIGGESQTFSRIDDISKEISLSGSSNQFNDQDQLIFTGTTNLHQQAIFYYGINDEPVEPDEPDCIATYETDGFLNIPCVSVPDTSLMYEGEMKLNPFSDPLAFELTQVQENGETSITNDCVTSYQIDGTLSIPCVTVPDASGDTVMYEAELKLIPSSNPLAFELTGAQQKN</sequence>